<dbReference type="Proteomes" id="UP000001683">
    <property type="component" value="Chromosome"/>
</dbReference>
<name>B2A767_NATTJ</name>
<dbReference type="HOGENOM" id="CLU_122311_1_0_9"/>
<dbReference type="eggNOG" id="ENOG5033H80">
    <property type="taxonomic scope" value="Bacteria"/>
</dbReference>
<evidence type="ECO:0000313" key="3">
    <source>
        <dbReference type="Proteomes" id="UP000001683"/>
    </source>
</evidence>
<reference evidence="2 3" key="2">
    <citation type="journal article" date="2011" name="J. Bacteriol.">
        <title>Complete genome sequence of the anaerobic, halophilic alkalithermophile Natranaerobius thermophilus JW/NM-WN-LF.</title>
        <authorList>
            <person name="Zhao B."/>
            <person name="Mesbah N.M."/>
            <person name="Dalin E."/>
            <person name="Goodwin L."/>
            <person name="Nolan M."/>
            <person name="Pitluck S."/>
            <person name="Chertkov O."/>
            <person name="Brettin T.S."/>
            <person name="Han J."/>
            <person name="Larimer F.W."/>
            <person name="Land M.L."/>
            <person name="Hauser L."/>
            <person name="Kyrpides N."/>
            <person name="Wiegel J."/>
        </authorList>
    </citation>
    <scope>NUCLEOTIDE SEQUENCE [LARGE SCALE GENOMIC DNA]</scope>
    <source>
        <strain evidence="3">ATCC BAA-1301 / DSM 18059 / JW/NM-WN-LF</strain>
    </source>
</reference>
<keyword evidence="3" id="KW-1185">Reference proteome</keyword>
<dbReference type="OrthoDB" id="1797193at2"/>
<proteinExistence type="predicted"/>
<reference evidence="2 3" key="1">
    <citation type="submission" date="2008-04" db="EMBL/GenBank/DDBJ databases">
        <title>Complete sequence of chromosome of Natranaerobius thermophilus JW/NM-WN-LF.</title>
        <authorList>
            <consortium name="US DOE Joint Genome Institute"/>
            <person name="Copeland A."/>
            <person name="Lucas S."/>
            <person name="Lapidus A."/>
            <person name="Glavina del Rio T."/>
            <person name="Dalin E."/>
            <person name="Tice H."/>
            <person name="Bruce D."/>
            <person name="Goodwin L."/>
            <person name="Pitluck S."/>
            <person name="Chertkov O."/>
            <person name="Brettin T."/>
            <person name="Detter J.C."/>
            <person name="Han C."/>
            <person name="Kuske C.R."/>
            <person name="Schmutz J."/>
            <person name="Larimer F."/>
            <person name="Land M."/>
            <person name="Hauser L."/>
            <person name="Kyrpides N."/>
            <person name="Lykidis A."/>
            <person name="Mesbah N.M."/>
            <person name="Wiegel J."/>
        </authorList>
    </citation>
    <scope>NUCLEOTIDE SEQUENCE [LARGE SCALE GENOMIC DNA]</scope>
    <source>
        <strain evidence="3">ATCC BAA-1301 / DSM 18059 / JW/NM-WN-LF</strain>
    </source>
</reference>
<accession>B2A767</accession>
<dbReference type="KEGG" id="nth:Nther_0667"/>
<protein>
    <submittedName>
        <fullName evidence="2">Uncharacterized protein</fullName>
    </submittedName>
</protein>
<feature type="transmembrane region" description="Helical" evidence="1">
    <location>
        <begin position="131"/>
        <end position="149"/>
    </location>
</feature>
<sequence>MITIRKINDRVFAGIVAGVGANLLKTAIEHAAYKKGYTNQTGLQKAGGFFMSARHVNTPLGKLNGWIADNSVAAILGICKSYLFSLSGRDYPIVKGVALGDMSWAFAYGVLAKMGASSLQEEDPKTAFTVMISHMVFGAASAIILRSVANPNLFPRK</sequence>
<keyword evidence="1" id="KW-1133">Transmembrane helix</keyword>
<evidence type="ECO:0000256" key="1">
    <source>
        <dbReference type="SAM" id="Phobius"/>
    </source>
</evidence>
<gene>
    <name evidence="2" type="ordered locus">Nther_0667</name>
</gene>
<dbReference type="AlphaFoldDB" id="B2A767"/>
<dbReference type="InParanoid" id="B2A767"/>
<feature type="transmembrane region" description="Helical" evidence="1">
    <location>
        <begin position="93"/>
        <end position="111"/>
    </location>
</feature>
<dbReference type="EMBL" id="CP001034">
    <property type="protein sequence ID" value="ACB84261.1"/>
    <property type="molecule type" value="Genomic_DNA"/>
</dbReference>
<keyword evidence="1" id="KW-0812">Transmembrane</keyword>
<keyword evidence="1" id="KW-0472">Membrane</keyword>
<evidence type="ECO:0000313" key="2">
    <source>
        <dbReference type="EMBL" id="ACB84261.1"/>
    </source>
</evidence>
<organism evidence="2 3">
    <name type="scientific">Natranaerobius thermophilus (strain ATCC BAA-1301 / DSM 18059 / JW/NM-WN-LF)</name>
    <dbReference type="NCBI Taxonomy" id="457570"/>
    <lineage>
        <taxon>Bacteria</taxon>
        <taxon>Bacillati</taxon>
        <taxon>Bacillota</taxon>
        <taxon>Clostridia</taxon>
        <taxon>Natranaerobiales</taxon>
        <taxon>Natranaerobiaceae</taxon>
        <taxon>Natranaerobius</taxon>
    </lineage>
</organism>
<dbReference type="RefSeq" id="WP_012447145.1">
    <property type="nucleotide sequence ID" value="NC_010718.1"/>
</dbReference>